<evidence type="ECO:0000313" key="9">
    <source>
        <dbReference type="EMBL" id="KJA19494.1"/>
    </source>
</evidence>
<evidence type="ECO:0000259" key="8">
    <source>
        <dbReference type="Pfam" id="PF01490"/>
    </source>
</evidence>
<evidence type="ECO:0000256" key="7">
    <source>
        <dbReference type="SAM" id="Phobius"/>
    </source>
</evidence>
<feature type="compositionally biased region" description="Polar residues" evidence="6">
    <location>
        <begin position="23"/>
        <end position="33"/>
    </location>
</feature>
<accession>A0A0D2NKT6</accession>
<reference evidence="10" key="1">
    <citation type="submission" date="2014-04" db="EMBL/GenBank/DDBJ databases">
        <title>Evolutionary Origins and Diversification of the Mycorrhizal Mutualists.</title>
        <authorList>
            <consortium name="DOE Joint Genome Institute"/>
            <consortium name="Mycorrhizal Genomics Consortium"/>
            <person name="Kohler A."/>
            <person name="Kuo A."/>
            <person name="Nagy L.G."/>
            <person name="Floudas D."/>
            <person name="Copeland A."/>
            <person name="Barry K.W."/>
            <person name="Cichocki N."/>
            <person name="Veneault-Fourrey C."/>
            <person name="LaButti K."/>
            <person name="Lindquist E.A."/>
            <person name="Lipzen A."/>
            <person name="Lundell T."/>
            <person name="Morin E."/>
            <person name="Murat C."/>
            <person name="Riley R."/>
            <person name="Ohm R."/>
            <person name="Sun H."/>
            <person name="Tunlid A."/>
            <person name="Henrissat B."/>
            <person name="Grigoriev I.V."/>
            <person name="Hibbett D.S."/>
            <person name="Martin F."/>
        </authorList>
    </citation>
    <scope>NUCLEOTIDE SEQUENCE [LARGE SCALE GENOMIC DNA]</scope>
    <source>
        <strain evidence="10">FD-334 SS-4</strain>
    </source>
</reference>
<name>A0A0D2NKT6_HYPSF</name>
<feature type="compositionally biased region" description="Acidic residues" evidence="6">
    <location>
        <begin position="269"/>
        <end position="283"/>
    </location>
</feature>
<evidence type="ECO:0000256" key="2">
    <source>
        <dbReference type="ARBA" id="ARBA00008066"/>
    </source>
</evidence>
<keyword evidence="4 7" id="KW-1133">Transmembrane helix</keyword>
<dbReference type="OrthoDB" id="1684102at2759"/>
<feature type="transmembrane region" description="Helical" evidence="7">
    <location>
        <begin position="475"/>
        <end position="497"/>
    </location>
</feature>
<feature type="transmembrane region" description="Helical" evidence="7">
    <location>
        <begin position="512"/>
        <end position="533"/>
    </location>
</feature>
<organism evidence="9 10">
    <name type="scientific">Hypholoma sublateritium (strain FD-334 SS-4)</name>
    <dbReference type="NCBI Taxonomy" id="945553"/>
    <lineage>
        <taxon>Eukaryota</taxon>
        <taxon>Fungi</taxon>
        <taxon>Dikarya</taxon>
        <taxon>Basidiomycota</taxon>
        <taxon>Agaricomycotina</taxon>
        <taxon>Agaricomycetes</taxon>
        <taxon>Agaricomycetidae</taxon>
        <taxon>Agaricales</taxon>
        <taxon>Agaricineae</taxon>
        <taxon>Strophariaceae</taxon>
        <taxon>Hypholoma</taxon>
    </lineage>
</organism>
<evidence type="ECO:0000256" key="4">
    <source>
        <dbReference type="ARBA" id="ARBA00022989"/>
    </source>
</evidence>
<feature type="domain" description="Amino acid transporter transmembrane" evidence="8">
    <location>
        <begin position="329"/>
        <end position="710"/>
    </location>
</feature>
<evidence type="ECO:0000256" key="5">
    <source>
        <dbReference type="ARBA" id="ARBA00023136"/>
    </source>
</evidence>
<protein>
    <recommendedName>
        <fullName evidence="8">Amino acid transporter transmembrane domain-containing protein</fullName>
    </recommendedName>
</protein>
<dbReference type="GO" id="GO:0005774">
    <property type="term" value="C:vacuolar membrane"/>
    <property type="evidence" value="ECO:0007669"/>
    <property type="project" value="TreeGrafter"/>
</dbReference>
<feature type="transmembrane region" description="Helical" evidence="7">
    <location>
        <begin position="358"/>
        <end position="382"/>
    </location>
</feature>
<gene>
    <name evidence="9" type="ORF">HYPSUDRAFT_204542</name>
</gene>
<feature type="region of interest" description="Disordered" evidence="6">
    <location>
        <begin position="304"/>
        <end position="327"/>
    </location>
</feature>
<feature type="compositionally biased region" description="Polar residues" evidence="6">
    <location>
        <begin position="153"/>
        <end position="164"/>
    </location>
</feature>
<keyword evidence="3 7" id="KW-0812">Transmembrane</keyword>
<feature type="transmembrane region" description="Helical" evidence="7">
    <location>
        <begin position="634"/>
        <end position="651"/>
    </location>
</feature>
<dbReference type="STRING" id="945553.A0A0D2NKT6"/>
<comment type="subcellular location">
    <subcellularLocation>
        <location evidence="1">Membrane</location>
        <topology evidence="1">Multi-pass membrane protein</topology>
    </subcellularLocation>
</comment>
<proteinExistence type="inferred from homology"/>
<dbReference type="PANTHER" id="PTHR22950:SF666">
    <property type="entry name" value="VACUOLAR AMINO ACID TRANSPORTER 4"/>
    <property type="match status" value="1"/>
</dbReference>
<sequence>MSSPSQPLNIRSPNRLAPPDADGQTSSHNTPTFGTPDLRALRAGYIGTPPLPNIPPRLSAAPASRRGSSSIPNTGADNSPRRPTPGPGPSAIGGLSATRDVAGNDTSPAQLDIDDEEKIRVLARHLVPKELRRGAGTPGTADTRSLVEGASDSEPTLSRRSSNGVGAAVSREESEPFPIPFNAHGGDVTHDIYKWHSDQKKPTRARAASFHAGPSQPPHPAFEHIHEPGGFRRNYVLLRANEQGGEEPRILNNFIDFLLLFGHFAGEDLEEDEEDKEEDEEETIAGSAASAGLPDVNETTALLGAESPTVSRSRSRSRRRKNSVSRQGTATVTQAVLMLLKSFVGTGVLFLGKAFLNGGLLFSALTFTFIACISLYSFLLLVKTKFVVSGSFGDIGGALYGPWMRYLILGSIVVSQMGFVGAYTIFVAENLQAFVLGISDCTKHIPVQYFILVQLVVFLPLVLVRDLAKLSSTALVADVFILAGLVYIFGSEISLVASRGFAHVELFNPRDFPLFIGTAVFSFEGIGLVIPITDAMREPHKFPKALTGVMAFLLCLFGGAGALAYLTFGADIQTVVLVNLNPRSQMVQAVQFLYACAILLSVPLQLFPAVRILENGLFTRSGKADTRVKWLKNMFRFAMVLVCTAISWVGAADLDKFVAFIGCFACVPLCYVYPAMLHYKACAKTRRQKLADIALIVFGMIAAVYTSSQTLKLMLEPAPEAGSPYGNCDPGKA</sequence>
<keyword evidence="10" id="KW-1185">Reference proteome</keyword>
<dbReference type="EMBL" id="KN817577">
    <property type="protein sequence ID" value="KJA19494.1"/>
    <property type="molecule type" value="Genomic_DNA"/>
</dbReference>
<evidence type="ECO:0000256" key="1">
    <source>
        <dbReference type="ARBA" id="ARBA00004141"/>
    </source>
</evidence>
<evidence type="ECO:0000256" key="6">
    <source>
        <dbReference type="SAM" id="MobiDB-lite"/>
    </source>
</evidence>
<dbReference type="Pfam" id="PF01490">
    <property type="entry name" value="Aa_trans"/>
    <property type="match status" value="1"/>
</dbReference>
<dbReference type="InterPro" id="IPR013057">
    <property type="entry name" value="AA_transpt_TM"/>
</dbReference>
<feature type="transmembrane region" description="Helical" evidence="7">
    <location>
        <begin position="657"/>
        <end position="678"/>
    </location>
</feature>
<dbReference type="Proteomes" id="UP000054270">
    <property type="component" value="Unassembled WGS sequence"/>
</dbReference>
<evidence type="ECO:0000313" key="10">
    <source>
        <dbReference type="Proteomes" id="UP000054270"/>
    </source>
</evidence>
<feature type="region of interest" description="Disordered" evidence="6">
    <location>
        <begin position="269"/>
        <end position="290"/>
    </location>
</feature>
<feature type="transmembrane region" description="Helical" evidence="7">
    <location>
        <begin position="403"/>
        <end position="426"/>
    </location>
</feature>
<dbReference type="PANTHER" id="PTHR22950">
    <property type="entry name" value="AMINO ACID TRANSPORTER"/>
    <property type="match status" value="1"/>
</dbReference>
<feature type="region of interest" description="Disordered" evidence="6">
    <location>
        <begin position="130"/>
        <end position="183"/>
    </location>
</feature>
<dbReference type="GO" id="GO:0015179">
    <property type="term" value="F:L-amino acid transmembrane transporter activity"/>
    <property type="evidence" value="ECO:0007669"/>
    <property type="project" value="TreeGrafter"/>
</dbReference>
<comment type="similarity">
    <text evidence="2">Belongs to the amino acid/polyamine transporter 2 family.</text>
</comment>
<dbReference type="AlphaFoldDB" id="A0A0D2NKT6"/>
<dbReference type="OMA" id="QESMKQP"/>
<feature type="transmembrane region" description="Helical" evidence="7">
    <location>
        <begin position="328"/>
        <end position="352"/>
    </location>
</feature>
<keyword evidence="5 7" id="KW-0472">Membrane</keyword>
<feature type="region of interest" description="Disordered" evidence="6">
    <location>
        <begin position="1"/>
        <end position="114"/>
    </location>
</feature>
<feature type="transmembrane region" description="Helical" evidence="7">
    <location>
        <begin position="588"/>
        <end position="613"/>
    </location>
</feature>
<evidence type="ECO:0000256" key="3">
    <source>
        <dbReference type="ARBA" id="ARBA00022692"/>
    </source>
</evidence>
<feature type="compositionally biased region" description="Low complexity" evidence="6">
    <location>
        <begin position="56"/>
        <end position="70"/>
    </location>
</feature>
<feature type="compositionally biased region" description="Basic residues" evidence="6">
    <location>
        <begin position="313"/>
        <end position="323"/>
    </location>
</feature>
<feature type="transmembrane region" description="Helical" evidence="7">
    <location>
        <begin position="446"/>
        <end position="463"/>
    </location>
</feature>
<feature type="transmembrane region" description="Helical" evidence="7">
    <location>
        <begin position="545"/>
        <end position="568"/>
    </location>
</feature>
<feature type="compositionally biased region" description="Polar residues" evidence="6">
    <location>
        <begin position="1"/>
        <end position="12"/>
    </location>
</feature>